<dbReference type="SUPFAM" id="SSF52047">
    <property type="entry name" value="RNI-like"/>
    <property type="match status" value="1"/>
</dbReference>
<protein>
    <recommendedName>
        <fullName evidence="3">F-box domain-containing protein</fullName>
    </recommendedName>
</protein>
<evidence type="ECO:0000313" key="2">
    <source>
        <dbReference type="Proteomes" id="UP000094527"/>
    </source>
</evidence>
<evidence type="ECO:0000313" key="1">
    <source>
        <dbReference type="EMBL" id="ODM89401.1"/>
    </source>
</evidence>
<accession>A0A1D2M8Z1</accession>
<dbReference type="EMBL" id="LJIJ01002674">
    <property type="protein sequence ID" value="ODM89401.1"/>
    <property type="molecule type" value="Genomic_DNA"/>
</dbReference>
<organism evidence="1 2">
    <name type="scientific">Orchesella cincta</name>
    <name type="common">Springtail</name>
    <name type="synonym">Podura cincta</name>
    <dbReference type="NCBI Taxonomy" id="48709"/>
    <lineage>
        <taxon>Eukaryota</taxon>
        <taxon>Metazoa</taxon>
        <taxon>Ecdysozoa</taxon>
        <taxon>Arthropoda</taxon>
        <taxon>Hexapoda</taxon>
        <taxon>Collembola</taxon>
        <taxon>Entomobryomorpha</taxon>
        <taxon>Entomobryoidea</taxon>
        <taxon>Orchesellidae</taxon>
        <taxon>Orchesellinae</taxon>
        <taxon>Orchesella</taxon>
    </lineage>
</organism>
<gene>
    <name evidence="1" type="ORF">Ocin01_17286</name>
</gene>
<keyword evidence="2" id="KW-1185">Reference proteome</keyword>
<name>A0A1D2M8Z1_ORCCI</name>
<comment type="caution">
    <text evidence="1">The sequence shown here is derived from an EMBL/GenBank/DDBJ whole genome shotgun (WGS) entry which is preliminary data.</text>
</comment>
<dbReference type="AlphaFoldDB" id="A0A1D2M8Z1"/>
<sequence length="509" mass="58468">MEIINSSKIRKLDQNHRLEDGLAALTNIGSNWPIEDVLTFKLVPVDEEVNCDFVEEIQLEGKESEPHLDNHDDELWEGSQTHIFELLPEIWENILPILSAVDFQSLINSSSHWRNLFKSEKARELLPLVLPILATHKSTTFESLLRWREVSRKSKRVIDRMLEESLSSPKIYYEDLTTLHREWSPMVVDENYPFRRIVERIKNRFKFTDCGSLGRFTAHMADVSSESVRGCLPFPPVLELLVEGDDIQLTTSLLAVYGHNVSVATLDVNSVSVPLVLSLLSHLPNLRVLKLKGLIVPMCFWSDMQQCRNLRLVHLEVLDMEQLNDHLSSLYGEDGFNASLLRHCGPQLRRLICSKEFFESQTVVRMLNAGFFPKLFCLRMDSNENTLGSVSRMKKLQLEEIQIVNRDNSNQNYFASHNIKMVMPVINTFAQTLTHLQLFIKIGVPRMTYDSDGDDDDDTSPGMLITFRISENSAHYWKMFESAGFAFCPTQMLEFRGAKLARGKLYLLS</sequence>
<reference evidence="1 2" key="1">
    <citation type="journal article" date="2016" name="Genome Biol. Evol.">
        <title>Gene Family Evolution Reflects Adaptation to Soil Environmental Stressors in the Genome of the Collembolan Orchesella cincta.</title>
        <authorList>
            <person name="Faddeeva-Vakhrusheva A."/>
            <person name="Derks M.F."/>
            <person name="Anvar S.Y."/>
            <person name="Agamennone V."/>
            <person name="Suring W."/>
            <person name="Smit S."/>
            <person name="van Straalen N.M."/>
            <person name="Roelofs D."/>
        </authorList>
    </citation>
    <scope>NUCLEOTIDE SEQUENCE [LARGE SCALE GENOMIC DNA]</scope>
    <source>
        <tissue evidence="1">Mixed pool</tissue>
    </source>
</reference>
<evidence type="ECO:0008006" key="3">
    <source>
        <dbReference type="Google" id="ProtNLM"/>
    </source>
</evidence>
<dbReference type="Proteomes" id="UP000094527">
    <property type="component" value="Unassembled WGS sequence"/>
</dbReference>
<proteinExistence type="predicted"/>